<comment type="subcellular location">
    <subcellularLocation>
        <location evidence="1 9">Cell membrane</location>
        <topology evidence="1 9">Multi-pass membrane protein</topology>
    </subcellularLocation>
</comment>
<dbReference type="GO" id="GO:0022857">
    <property type="term" value="F:transmembrane transporter activity"/>
    <property type="evidence" value="ECO:0007669"/>
    <property type="project" value="InterPro"/>
</dbReference>
<keyword evidence="3 9" id="KW-0813">Transport</keyword>
<feature type="transmembrane region" description="Helical" evidence="9">
    <location>
        <begin position="138"/>
        <end position="157"/>
    </location>
</feature>
<feature type="transmembrane region" description="Helical" evidence="9">
    <location>
        <begin position="96"/>
        <end position="117"/>
    </location>
</feature>
<evidence type="ECO:0000313" key="11">
    <source>
        <dbReference type="EMBL" id="AFY93586.1"/>
    </source>
</evidence>
<evidence type="ECO:0000313" key="12">
    <source>
        <dbReference type="Proteomes" id="UP000010366"/>
    </source>
</evidence>
<organism evidence="11 12">
    <name type="scientific">Chamaesiphon minutus (strain ATCC 27169 / PCC 6605)</name>
    <dbReference type="NCBI Taxonomy" id="1173020"/>
    <lineage>
        <taxon>Bacteria</taxon>
        <taxon>Bacillati</taxon>
        <taxon>Cyanobacteriota</taxon>
        <taxon>Cyanophyceae</taxon>
        <taxon>Gomontiellales</taxon>
        <taxon>Chamaesiphonaceae</taxon>
        <taxon>Chamaesiphon</taxon>
    </lineage>
</organism>
<keyword evidence="7 9" id="KW-1133">Transmembrane helix</keyword>
<dbReference type="AlphaFoldDB" id="K9UGL8"/>
<keyword evidence="5 9" id="KW-0812">Transmembrane</keyword>
<evidence type="ECO:0000256" key="4">
    <source>
        <dbReference type="ARBA" id="ARBA00022475"/>
    </source>
</evidence>
<evidence type="ECO:0000256" key="1">
    <source>
        <dbReference type="ARBA" id="ARBA00004651"/>
    </source>
</evidence>
<dbReference type="InterPro" id="IPR010065">
    <property type="entry name" value="AA_ABC_transptr_permease_3TM"/>
</dbReference>
<evidence type="ECO:0000256" key="3">
    <source>
        <dbReference type="ARBA" id="ARBA00022448"/>
    </source>
</evidence>
<gene>
    <name evidence="11" type="ORF">Cha6605_2535</name>
</gene>
<dbReference type="Gene3D" id="1.10.3720.10">
    <property type="entry name" value="MetI-like"/>
    <property type="match status" value="1"/>
</dbReference>
<dbReference type="SUPFAM" id="SSF161098">
    <property type="entry name" value="MetI-like"/>
    <property type="match status" value="1"/>
</dbReference>
<name>K9UGL8_CHAP6</name>
<keyword evidence="12" id="KW-1185">Reference proteome</keyword>
<evidence type="ECO:0000259" key="10">
    <source>
        <dbReference type="PROSITE" id="PS50928"/>
    </source>
</evidence>
<dbReference type="EMBL" id="CP003600">
    <property type="protein sequence ID" value="AFY93586.1"/>
    <property type="molecule type" value="Genomic_DNA"/>
</dbReference>
<dbReference type="CDD" id="cd06261">
    <property type="entry name" value="TM_PBP2"/>
    <property type="match status" value="1"/>
</dbReference>
<feature type="transmembrane region" description="Helical" evidence="9">
    <location>
        <begin position="283"/>
        <end position="305"/>
    </location>
</feature>
<comment type="similarity">
    <text evidence="2">Belongs to the binding-protein-dependent transport system permease family. HisMQ subfamily.</text>
</comment>
<evidence type="ECO:0000256" key="9">
    <source>
        <dbReference type="RuleBase" id="RU363032"/>
    </source>
</evidence>
<feature type="transmembrane region" description="Helical" evidence="9">
    <location>
        <begin position="177"/>
        <end position="199"/>
    </location>
</feature>
<dbReference type="PROSITE" id="PS50928">
    <property type="entry name" value="ABC_TM1"/>
    <property type="match status" value="1"/>
</dbReference>
<dbReference type="Pfam" id="PF00528">
    <property type="entry name" value="BPD_transp_1"/>
    <property type="match status" value="1"/>
</dbReference>
<dbReference type="eggNOG" id="COG0765">
    <property type="taxonomic scope" value="Bacteria"/>
</dbReference>
<keyword evidence="6" id="KW-0029">Amino-acid transport</keyword>
<dbReference type="GO" id="GO:0043190">
    <property type="term" value="C:ATP-binding cassette (ABC) transporter complex"/>
    <property type="evidence" value="ECO:0007669"/>
    <property type="project" value="InterPro"/>
</dbReference>
<accession>K9UGL8</accession>
<dbReference type="PANTHER" id="PTHR30614:SF37">
    <property type="entry name" value="AMINO-ACID ABC TRANSPORTER PERMEASE PROTEIN YHDX-RELATED"/>
    <property type="match status" value="1"/>
</dbReference>
<dbReference type="Proteomes" id="UP000010366">
    <property type="component" value="Chromosome"/>
</dbReference>
<dbReference type="InterPro" id="IPR043429">
    <property type="entry name" value="ArtM/GltK/GlnP/TcyL/YhdX-like"/>
</dbReference>
<feature type="transmembrane region" description="Helical" evidence="9">
    <location>
        <begin position="220"/>
        <end position="241"/>
    </location>
</feature>
<dbReference type="PANTHER" id="PTHR30614">
    <property type="entry name" value="MEMBRANE COMPONENT OF AMINO ACID ABC TRANSPORTER"/>
    <property type="match status" value="1"/>
</dbReference>
<dbReference type="GO" id="GO:0006865">
    <property type="term" value="P:amino acid transport"/>
    <property type="evidence" value="ECO:0007669"/>
    <property type="project" value="UniProtKB-KW"/>
</dbReference>
<dbReference type="OrthoDB" id="9805999at2"/>
<dbReference type="RefSeq" id="WP_015159733.1">
    <property type="nucleotide sequence ID" value="NC_019697.1"/>
</dbReference>
<keyword evidence="8 9" id="KW-0472">Membrane</keyword>
<dbReference type="HOGENOM" id="CLU_019602_8_0_3"/>
<proteinExistence type="inferred from homology"/>
<evidence type="ECO:0000256" key="7">
    <source>
        <dbReference type="ARBA" id="ARBA00022989"/>
    </source>
</evidence>
<protein>
    <submittedName>
        <fullName evidence="11">Amine acid ABC transporter, permease protein, 3-TM region, His/Glu/Gln/Arg/opine family</fullName>
    </submittedName>
</protein>
<reference evidence="11 12" key="1">
    <citation type="submission" date="2012-05" db="EMBL/GenBank/DDBJ databases">
        <title>Finished chromosome of genome of Chamaesiphon sp. PCC 6605.</title>
        <authorList>
            <consortium name="US DOE Joint Genome Institute"/>
            <person name="Gugger M."/>
            <person name="Coursin T."/>
            <person name="Rippka R."/>
            <person name="Tandeau De Marsac N."/>
            <person name="Huntemann M."/>
            <person name="Wei C.-L."/>
            <person name="Han J."/>
            <person name="Detter J.C."/>
            <person name="Han C."/>
            <person name="Tapia R."/>
            <person name="Chen A."/>
            <person name="Kyrpides N."/>
            <person name="Mavromatis K."/>
            <person name="Markowitz V."/>
            <person name="Szeto E."/>
            <person name="Ivanova N."/>
            <person name="Pagani I."/>
            <person name="Pati A."/>
            <person name="Goodwin L."/>
            <person name="Nordberg H.P."/>
            <person name="Cantor M.N."/>
            <person name="Hua S.X."/>
            <person name="Woyke T."/>
            <person name="Kerfeld C.A."/>
        </authorList>
    </citation>
    <scope>NUCLEOTIDE SEQUENCE [LARGE SCALE GENOMIC DNA]</scope>
    <source>
        <strain evidence="12">ATCC 27169 / PCC 6605</strain>
    </source>
</reference>
<dbReference type="PATRIC" id="fig|1173020.3.peg.2892"/>
<evidence type="ECO:0000256" key="6">
    <source>
        <dbReference type="ARBA" id="ARBA00022970"/>
    </source>
</evidence>
<feature type="domain" description="ABC transmembrane type-1" evidence="10">
    <location>
        <begin position="90"/>
        <end position="302"/>
    </location>
</feature>
<evidence type="ECO:0000256" key="2">
    <source>
        <dbReference type="ARBA" id="ARBA00010072"/>
    </source>
</evidence>
<dbReference type="KEGG" id="cmp:Cha6605_2535"/>
<keyword evidence="4" id="KW-1003">Cell membrane</keyword>
<sequence>MRDRVKGRLDGSIPVWRSRRFWQSAGQFGAALGIAIALGVLGDNLLFNLEQIGIRLGFDFLGSQAGFTISDTILPYTPADSYLRALFVGVINSLRVIGLALVLATAIGITAGMARLSTNWLVRTIAQIYVETLRNTPLLLQLFFWYFAVFLTLPNAANPLQILGWTLSSSGVMGWGLQMSSEFASLLAGLSLYTGTFIAEIIRGGIQSVPRGQTEAARSLGLKPLSTLWLVVFPQALRAILPPLANQYLNLAKNSSLAVAIGYPDLYAISSTTFNQTGRAVEVMAIVMVSYLILSLSISLLINIYNRSIQLVER</sequence>
<dbReference type="NCBIfam" id="TIGR01726">
    <property type="entry name" value="HEQRo_perm_3TM"/>
    <property type="match status" value="1"/>
</dbReference>
<dbReference type="STRING" id="1173020.Cha6605_2535"/>
<evidence type="ECO:0000256" key="8">
    <source>
        <dbReference type="ARBA" id="ARBA00023136"/>
    </source>
</evidence>
<feature type="transmembrane region" description="Helical" evidence="9">
    <location>
        <begin position="21"/>
        <end position="41"/>
    </location>
</feature>
<evidence type="ECO:0000256" key="5">
    <source>
        <dbReference type="ARBA" id="ARBA00022692"/>
    </source>
</evidence>
<dbReference type="InterPro" id="IPR000515">
    <property type="entry name" value="MetI-like"/>
</dbReference>
<dbReference type="InterPro" id="IPR035906">
    <property type="entry name" value="MetI-like_sf"/>
</dbReference>